<evidence type="ECO:0000256" key="1">
    <source>
        <dbReference type="SAM" id="MobiDB-lite"/>
    </source>
</evidence>
<dbReference type="Pfam" id="PF13403">
    <property type="entry name" value="Hint_2"/>
    <property type="match status" value="1"/>
</dbReference>
<dbReference type="Proteomes" id="UP000199110">
    <property type="component" value="Unassembled WGS sequence"/>
</dbReference>
<reference evidence="3 4" key="1">
    <citation type="submission" date="2016-10" db="EMBL/GenBank/DDBJ databases">
        <authorList>
            <person name="de Groot N.N."/>
        </authorList>
    </citation>
    <scope>NUCLEOTIDE SEQUENCE [LARGE SCALE GENOMIC DNA]</scope>
    <source>
        <strain evidence="3 4">DSM 19073</strain>
    </source>
</reference>
<feature type="region of interest" description="Disordered" evidence="1">
    <location>
        <begin position="1"/>
        <end position="21"/>
    </location>
</feature>
<name>A0A1I3GAD0_9RHOB</name>
<gene>
    <name evidence="3" type="ORF">SAMN04488095_0113</name>
</gene>
<dbReference type="InterPro" id="IPR028992">
    <property type="entry name" value="Hedgehog/Intein_dom"/>
</dbReference>
<sequence length="210" mass="22993">MVSGVCRNTPRDERNPSMTQPVLFSRPAFPISELSPDAIPRFMSGTLFATSTAPRAIEAISVGDSILTKDGPRRVSRVAQTNVLRQDWAYHRDIWPVRVPVGSLGNARPLRLSPDQRVILSGQVVRKVCGVAALSVPCRDLVGLRGLIVERPLADLRYYGISFGIPAQVDAEGVWCDLDETPPCPVDREAVREAYQAMHAAGEPALRPLE</sequence>
<dbReference type="EMBL" id="FORA01000001">
    <property type="protein sequence ID" value="SFI20458.1"/>
    <property type="molecule type" value="Genomic_DNA"/>
</dbReference>
<dbReference type="STRING" id="390807.SAMN04488095_0113"/>
<organism evidence="3 4">
    <name type="scientific">Jannaschia pohangensis</name>
    <dbReference type="NCBI Taxonomy" id="390807"/>
    <lineage>
        <taxon>Bacteria</taxon>
        <taxon>Pseudomonadati</taxon>
        <taxon>Pseudomonadota</taxon>
        <taxon>Alphaproteobacteria</taxon>
        <taxon>Rhodobacterales</taxon>
        <taxon>Roseobacteraceae</taxon>
        <taxon>Jannaschia</taxon>
    </lineage>
</organism>
<dbReference type="AlphaFoldDB" id="A0A1I3GAD0"/>
<protein>
    <submittedName>
        <fullName evidence="3">Hint domain-containing protein</fullName>
    </submittedName>
</protein>
<evidence type="ECO:0000313" key="4">
    <source>
        <dbReference type="Proteomes" id="UP000199110"/>
    </source>
</evidence>
<accession>A0A1I3GAD0</accession>
<dbReference type="OrthoDB" id="7685535at2"/>
<keyword evidence="4" id="KW-1185">Reference proteome</keyword>
<evidence type="ECO:0000313" key="3">
    <source>
        <dbReference type="EMBL" id="SFI20458.1"/>
    </source>
</evidence>
<feature type="domain" description="Hedgehog/Intein (Hint)" evidence="2">
    <location>
        <begin position="42"/>
        <end position="176"/>
    </location>
</feature>
<evidence type="ECO:0000259" key="2">
    <source>
        <dbReference type="Pfam" id="PF13403"/>
    </source>
</evidence>
<proteinExistence type="predicted"/>